<keyword evidence="16" id="KW-1185">Reference proteome</keyword>
<reference evidence="16" key="1">
    <citation type="journal article" date="2019" name="Int. J. Syst. Evol. Microbiol.">
        <title>The Global Catalogue of Microorganisms (GCM) 10K type strain sequencing project: providing services to taxonomists for standard genome sequencing and annotation.</title>
        <authorList>
            <consortium name="The Broad Institute Genomics Platform"/>
            <consortium name="The Broad Institute Genome Sequencing Center for Infectious Disease"/>
            <person name="Wu L."/>
            <person name="Ma J."/>
        </authorList>
    </citation>
    <scope>NUCLEOTIDE SEQUENCE [LARGE SCALE GENOMIC DNA]</scope>
    <source>
        <strain evidence="16">JCM 30742</strain>
    </source>
</reference>
<dbReference type="Pfam" id="PF00672">
    <property type="entry name" value="HAMP"/>
    <property type="match status" value="1"/>
</dbReference>
<feature type="region of interest" description="Disordered" evidence="11">
    <location>
        <begin position="489"/>
        <end position="510"/>
    </location>
</feature>
<evidence type="ECO:0000256" key="1">
    <source>
        <dbReference type="ARBA" id="ARBA00000085"/>
    </source>
</evidence>
<dbReference type="Gene3D" id="6.10.340.10">
    <property type="match status" value="1"/>
</dbReference>
<sequence length="510" mass="54656">MVRRLRAPGFRVPGRLAGPGRGASSVAGRILGSMLLLSLLTLLVAGGTSYGILRSQASARIDDALSRTVSEFRVLSASSVDPATGAPFVRAEDLVYVAMQRTLPAANEGMMALGPADVRWVAPESVSLRPEADRQLLDGLLSEAVPERVVLRTLSTGTTTYRLAVVPVQLADDAAAMRYVVVFDLSAELGALGRTHLVFMAAGLAALALSAVLGWMLVARLLAPLREMRRTAEAISEHDLGQRLEVRGNDDLADLSTTFNHMLDRLGNALRSQRQLLDDVGHELRTPITIVQGHLELQDATDPHDVEQTRAIALDELDRMGLLVDDLVMLAKADRSDFVAPVPVELDVLIDDVLDKARGLGDRRWIVERRAHGTAELDPRRIEQAMLQLCQNAVKFSAAGSTVALGCGLHAGTVRLWVRDEGIGVLPEDRAAIFDRFARGSNGRRAEGSGLGLTIVRAIAGAHGGTAGVESRPGAGSTFFIDLPLRGFGPAPDETDHTGNEEAHEPDPDH</sequence>
<keyword evidence="6 12" id="KW-0812">Transmembrane</keyword>
<evidence type="ECO:0000256" key="3">
    <source>
        <dbReference type="ARBA" id="ARBA00012438"/>
    </source>
</evidence>
<keyword evidence="4" id="KW-0597">Phosphoprotein</keyword>
<evidence type="ECO:0000256" key="4">
    <source>
        <dbReference type="ARBA" id="ARBA00022553"/>
    </source>
</evidence>
<evidence type="ECO:0000256" key="5">
    <source>
        <dbReference type="ARBA" id="ARBA00022679"/>
    </source>
</evidence>
<dbReference type="InterPro" id="IPR003661">
    <property type="entry name" value="HisK_dim/P_dom"/>
</dbReference>
<evidence type="ECO:0000256" key="6">
    <source>
        <dbReference type="ARBA" id="ARBA00022692"/>
    </source>
</evidence>
<evidence type="ECO:0000313" key="16">
    <source>
        <dbReference type="Proteomes" id="UP001500752"/>
    </source>
</evidence>
<feature type="compositionally biased region" description="Basic and acidic residues" evidence="11">
    <location>
        <begin position="494"/>
        <end position="510"/>
    </location>
</feature>
<dbReference type="EMBL" id="BAABEO010000008">
    <property type="protein sequence ID" value="GAA3671896.1"/>
    <property type="molecule type" value="Genomic_DNA"/>
</dbReference>
<dbReference type="SUPFAM" id="SSF55874">
    <property type="entry name" value="ATPase domain of HSP90 chaperone/DNA topoisomerase II/histidine kinase"/>
    <property type="match status" value="1"/>
</dbReference>
<keyword evidence="5" id="KW-0808">Transferase</keyword>
<dbReference type="PANTHER" id="PTHR45436">
    <property type="entry name" value="SENSOR HISTIDINE KINASE YKOH"/>
    <property type="match status" value="1"/>
</dbReference>
<evidence type="ECO:0000256" key="10">
    <source>
        <dbReference type="ARBA" id="ARBA00023136"/>
    </source>
</evidence>
<dbReference type="PRINTS" id="PR00344">
    <property type="entry name" value="BCTRLSENSOR"/>
</dbReference>
<keyword evidence="10 12" id="KW-0472">Membrane</keyword>
<dbReference type="SMART" id="SM00387">
    <property type="entry name" value="HATPase_c"/>
    <property type="match status" value="1"/>
</dbReference>
<dbReference type="PANTHER" id="PTHR45436:SF5">
    <property type="entry name" value="SENSOR HISTIDINE KINASE TRCS"/>
    <property type="match status" value="1"/>
</dbReference>
<dbReference type="PROSITE" id="PS50885">
    <property type="entry name" value="HAMP"/>
    <property type="match status" value="1"/>
</dbReference>
<dbReference type="CDD" id="cd00082">
    <property type="entry name" value="HisKA"/>
    <property type="match status" value="1"/>
</dbReference>
<evidence type="ECO:0000256" key="2">
    <source>
        <dbReference type="ARBA" id="ARBA00004236"/>
    </source>
</evidence>
<dbReference type="PROSITE" id="PS50109">
    <property type="entry name" value="HIS_KIN"/>
    <property type="match status" value="1"/>
</dbReference>
<dbReference type="InterPro" id="IPR036097">
    <property type="entry name" value="HisK_dim/P_sf"/>
</dbReference>
<dbReference type="InterPro" id="IPR005467">
    <property type="entry name" value="His_kinase_dom"/>
</dbReference>
<dbReference type="SMART" id="SM00388">
    <property type="entry name" value="HisKA"/>
    <property type="match status" value="1"/>
</dbReference>
<evidence type="ECO:0000256" key="8">
    <source>
        <dbReference type="ARBA" id="ARBA00022989"/>
    </source>
</evidence>
<keyword evidence="9" id="KW-0902">Two-component regulatory system</keyword>
<dbReference type="Pfam" id="PF00512">
    <property type="entry name" value="HisKA"/>
    <property type="match status" value="1"/>
</dbReference>
<comment type="caution">
    <text evidence="15">The sequence shown here is derived from an EMBL/GenBank/DDBJ whole genome shotgun (WGS) entry which is preliminary data.</text>
</comment>
<dbReference type="Proteomes" id="UP001500752">
    <property type="component" value="Unassembled WGS sequence"/>
</dbReference>
<dbReference type="RefSeq" id="WP_345148619.1">
    <property type="nucleotide sequence ID" value="NZ_BAABEO010000008.1"/>
</dbReference>
<evidence type="ECO:0000256" key="7">
    <source>
        <dbReference type="ARBA" id="ARBA00022777"/>
    </source>
</evidence>
<proteinExistence type="predicted"/>
<keyword evidence="7 15" id="KW-0418">Kinase</keyword>
<evidence type="ECO:0000256" key="12">
    <source>
        <dbReference type="SAM" id="Phobius"/>
    </source>
</evidence>
<dbReference type="Gene3D" id="3.30.565.10">
    <property type="entry name" value="Histidine kinase-like ATPase, C-terminal domain"/>
    <property type="match status" value="1"/>
</dbReference>
<name>A0ABP7C0R3_9MICC</name>
<dbReference type="SUPFAM" id="SSF158472">
    <property type="entry name" value="HAMP domain-like"/>
    <property type="match status" value="1"/>
</dbReference>
<evidence type="ECO:0000313" key="15">
    <source>
        <dbReference type="EMBL" id="GAA3671896.1"/>
    </source>
</evidence>
<dbReference type="EC" id="2.7.13.3" evidence="3"/>
<evidence type="ECO:0000256" key="9">
    <source>
        <dbReference type="ARBA" id="ARBA00023012"/>
    </source>
</evidence>
<dbReference type="CDD" id="cd06225">
    <property type="entry name" value="HAMP"/>
    <property type="match status" value="1"/>
</dbReference>
<gene>
    <name evidence="15" type="ORF">GCM10023081_07780</name>
</gene>
<dbReference type="InterPro" id="IPR004358">
    <property type="entry name" value="Sig_transdc_His_kin-like_C"/>
</dbReference>
<dbReference type="InterPro" id="IPR003660">
    <property type="entry name" value="HAMP_dom"/>
</dbReference>
<feature type="transmembrane region" description="Helical" evidence="12">
    <location>
        <begin position="30"/>
        <end position="53"/>
    </location>
</feature>
<comment type="subcellular location">
    <subcellularLocation>
        <location evidence="2">Cell membrane</location>
    </subcellularLocation>
</comment>
<dbReference type="InterPro" id="IPR003594">
    <property type="entry name" value="HATPase_dom"/>
</dbReference>
<accession>A0ABP7C0R3</accession>
<keyword evidence="8 12" id="KW-1133">Transmembrane helix</keyword>
<dbReference type="CDD" id="cd00075">
    <property type="entry name" value="HATPase"/>
    <property type="match status" value="1"/>
</dbReference>
<evidence type="ECO:0000259" key="13">
    <source>
        <dbReference type="PROSITE" id="PS50109"/>
    </source>
</evidence>
<protein>
    <recommendedName>
        <fullName evidence="3">histidine kinase</fullName>
        <ecNumber evidence="3">2.7.13.3</ecNumber>
    </recommendedName>
</protein>
<comment type="catalytic activity">
    <reaction evidence="1">
        <text>ATP + protein L-histidine = ADP + protein N-phospho-L-histidine.</text>
        <dbReference type="EC" id="2.7.13.3"/>
    </reaction>
</comment>
<dbReference type="Pfam" id="PF02518">
    <property type="entry name" value="HATPase_c"/>
    <property type="match status" value="1"/>
</dbReference>
<organism evidence="15 16">
    <name type="scientific">Arthrobacter ginkgonis</name>
    <dbReference type="NCBI Taxonomy" id="1630594"/>
    <lineage>
        <taxon>Bacteria</taxon>
        <taxon>Bacillati</taxon>
        <taxon>Actinomycetota</taxon>
        <taxon>Actinomycetes</taxon>
        <taxon>Micrococcales</taxon>
        <taxon>Micrococcaceae</taxon>
        <taxon>Arthrobacter</taxon>
    </lineage>
</organism>
<evidence type="ECO:0000259" key="14">
    <source>
        <dbReference type="PROSITE" id="PS50885"/>
    </source>
</evidence>
<feature type="transmembrane region" description="Helical" evidence="12">
    <location>
        <begin position="197"/>
        <end position="218"/>
    </location>
</feature>
<dbReference type="SUPFAM" id="SSF47384">
    <property type="entry name" value="Homodimeric domain of signal transducing histidine kinase"/>
    <property type="match status" value="1"/>
</dbReference>
<feature type="domain" description="Histidine kinase" evidence="13">
    <location>
        <begin position="279"/>
        <end position="487"/>
    </location>
</feature>
<dbReference type="GO" id="GO:0016301">
    <property type="term" value="F:kinase activity"/>
    <property type="evidence" value="ECO:0007669"/>
    <property type="project" value="UniProtKB-KW"/>
</dbReference>
<feature type="domain" description="HAMP" evidence="14">
    <location>
        <begin position="219"/>
        <end position="271"/>
    </location>
</feature>
<dbReference type="Gene3D" id="1.10.287.130">
    <property type="match status" value="1"/>
</dbReference>
<dbReference type="InterPro" id="IPR050428">
    <property type="entry name" value="TCS_sensor_his_kinase"/>
</dbReference>
<dbReference type="InterPro" id="IPR036890">
    <property type="entry name" value="HATPase_C_sf"/>
</dbReference>
<evidence type="ECO:0000256" key="11">
    <source>
        <dbReference type="SAM" id="MobiDB-lite"/>
    </source>
</evidence>
<dbReference type="SMART" id="SM00304">
    <property type="entry name" value="HAMP"/>
    <property type="match status" value="1"/>
</dbReference>